<organism evidence="1 2">
    <name type="scientific">Vararia minispora EC-137</name>
    <dbReference type="NCBI Taxonomy" id="1314806"/>
    <lineage>
        <taxon>Eukaryota</taxon>
        <taxon>Fungi</taxon>
        <taxon>Dikarya</taxon>
        <taxon>Basidiomycota</taxon>
        <taxon>Agaricomycotina</taxon>
        <taxon>Agaricomycetes</taxon>
        <taxon>Russulales</taxon>
        <taxon>Lachnocladiaceae</taxon>
        <taxon>Vararia</taxon>
    </lineage>
</organism>
<evidence type="ECO:0000313" key="1">
    <source>
        <dbReference type="EMBL" id="KAI0035669.1"/>
    </source>
</evidence>
<gene>
    <name evidence="1" type="ORF">K488DRAFT_82856</name>
</gene>
<dbReference type="Proteomes" id="UP000814128">
    <property type="component" value="Unassembled WGS sequence"/>
</dbReference>
<reference evidence="1" key="1">
    <citation type="submission" date="2021-02" db="EMBL/GenBank/DDBJ databases">
        <authorList>
            <consortium name="DOE Joint Genome Institute"/>
            <person name="Ahrendt S."/>
            <person name="Looney B.P."/>
            <person name="Miyauchi S."/>
            <person name="Morin E."/>
            <person name="Drula E."/>
            <person name="Courty P.E."/>
            <person name="Chicoki N."/>
            <person name="Fauchery L."/>
            <person name="Kohler A."/>
            <person name="Kuo A."/>
            <person name="Labutti K."/>
            <person name="Pangilinan J."/>
            <person name="Lipzen A."/>
            <person name="Riley R."/>
            <person name="Andreopoulos W."/>
            <person name="He G."/>
            <person name="Johnson J."/>
            <person name="Barry K.W."/>
            <person name="Grigoriev I.V."/>
            <person name="Nagy L."/>
            <person name="Hibbett D."/>
            <person name="Henrissat B."/>
            <person name="Matheny P.B."/>
            <person name="Labbe J."/>
            <person name="Martin F."/>
        </authorList>
    </citation>
    <scope>NUCLEOTIDE SEQUENCE</scope>
    <source>
        <strain evidence="1">EC-137</strain>
    </source>
</reference>
<dbReference type="EMBL" id="MU273481">
    <property type="protein sequence ID" value="KAI0035669.1"/>
    <property type="molecule type" value="Genomic_DNA"/>
</dbReference>
<protein>
    <submittedName>
        <fullName evidence="1">Uncharacterized protein</fullName>
    </submittedName>
</protein>
<name>A0ACB8QV13_9AGAM</name>
<proteinExistence type="predicted"/>
<keyword evidence="2" id="KW-1185">Reference proteome</keyword>
<sequence length="116" mass="12191">MFTKLITLSALATAALAQGVQLQWYTTNDCSNAVGGSIALSQTTCPVTPDSAQSYRIVVSSNYMEPDNTCRVHAYESPNCFGPEILPPIEPTPGLVSGCVTPSTKGPYGAFIGCDL</sequence>
<reference evidence="1" key="2">
    <citation type="journal article" date="2022" name="New Phytol.">
        <title>Evolutionary transition to the ectomycorrhizal habit in the genomes of a hyperdiverse lineage of mushroom-forming fungi.</title>
        <authorList>
            <person name="Looney B."/>
            <person name="Miyauchi S."/>
            <person name="Morin E."/>
            <person name="Drula E."/>
            <person name="Courty P.E."/>
            <person name="Kohler A."/>
            <person name="Kuo A."/>
            <person name="LaButti K."/>
            <person name="Pangilinan J."/>
            <person name="Lipzen A."/>
            <person name="Riley R."/>
            <person name="Andreopoulos W."/>
            <person name="He G."/>
            <person name="Johnson J."/>
            <person name="Nolan M."/>
            <person name="Tritt A."/>
            <person name="Barry K.W."/>
            <person name="Grigoriev I.V."/>
            <person name="Nagy L.G."/>
            <person name="Hibbett D."/>
            <person name="Henrissat B."/>
            <person name="Matheny P.B."/>
            <person name="Labbe J."/>
            <person name="Martin F.M."/>
        </authorList>
    </citation>
    <scope>NUCLEOTIDE SEQUENCE</scope>
    <source>
        <strain evidence="1">EC-137</strain>
    </source>
</reference>
<comment type="caution">
    <text evidence="1">The sequence shown here is derived from an EMBL/GenBank/DDBJ whole genome shotgun (WGS) entry which is preliminary data.</text>
</comment>
<accession>A0ACB8QV13</accession>
<evidence type="ECO:0000313" key="2">
    <source>
        <dbReference type="Proteomes" id="UP000814128"/>
    </source>
</evidence>